<comment type="similarity">
    <text evidence="2">Belongs to the TCTP family.</text>
</comment>
<feature type="domain" description="TCTP" evidence="3">
    <location>
        <begin position="1"/>
        <end position="175"/>
    </location>
</feature>
<dbReference type="Proteomes" id="UP000681720">
    <property type="component" value="Unassembled WGS sequence"/>
</dbReference>
<dbReference type="Proteomes" id="UP000681967">
    <property type="component" value="Unassembled WGS sequence"/>
</dbReference>
<organism evidence="6 9">
    <name type="scientific">Rotaria magnacalcarata</name>
    <dbReference type="NCBI Taxonomy" id="392030"/>
    <lineage>
        <taxon>Eukaryota</taxon>
        <taxon>Metazoa</taxon>
        <taxon>Spiralia</taxon>
        <taxon>Gnathifera</taxon>
        <taxon>Rotifera</taxon>
        <taxon>Eurotatoria</taxon>
        <taxon>Bdelloidea</taxon>
        <taxon>Philodinida</taxon>
        <taxon>Philodinidae</taxon>
        <taxon>Rotaria</taxon>
    </lineage>
</organism>
<sequence>MKVFIDIFTGDELCSDAYPMKVVDDVYYEVEGKNIVETNDIDESLIGGNKAPEGSEAAAEEEGTVSTAAVTGINVVLTHKLCETPFDKASFKDWLKTYSKQLKDYLQENAPDRVQPFQTGMTKLAKEILSKFGEYRFYLGENMNIDGMVVLQFYREDGSTPVFIYFKDGLREEKYVR</sequence>
<evidence type="ECO:0000313" key="5">
    <source>
        <dbReference type="EMBL" id="CAF4009210.1"/>
    </source>
</evidence>
<dbReference type="FunFam" id="2.170.150.10:FF:000002">
    <property type="entry name" value="Translationally-controlled tumor protein homolog"/>
    <property type="match status" value="1"/>
</dbReference>
<reference evidence="6" key="1">
    <citation type="submission" date="2021-02" db="EMBL/GenBank/DDBJ databases">
        <authorList>
            <person name="Nowell W R."/>
        </authorList>
    </citation>
    <scope>NUCLEOTIDE SEQUENCE</scope>
</reference>
<evidence type="ECO:0000313" key="8">
    <source>
        <dbReference type="EMBL" id="CAF4567572.1"/>
    </source>
</evidence>
<dbReference type="InterPro" id="IPR011057">
    <property type="entry name" value="Mss4-like_sf"/>
</dbReference>
<name>A0A819PSW9_9BILA</name>
<evidence type="ECO:0000256" key="1">
    <source>
        <dbReference type="ARBA" id="ARBA00014759"/>
    </source>
</evidence>
<proteinExistence type="inferred from homology"/>
<evidence type="ECO:0000313" key="7">
    <source>
        <dbReference type="EMBL" id="CAF4231024.1"/>
    </source>
</evidence>
<evidence type="ECO:0000256" key="2">
    <source>
        <dbReference type="PROSITE-ProRule" id="PRU01133"/>
    </source>
</evidence>
<dbReference type="EMBL" id="CAJOBG010002617">
    <property type="protein sequence ID" value="CAF4018007.1"/>
    <property type="molecule type" value="Genomic_DNA"/>
</dbReference>
<protein>
    <recommendedName>
        <fullName evidence="1">Translationally-controlled tumor protein homolog</fullName>
    </recommendedName>
</protein>
<dbReference type="Proteomes" id="UP000663866">
    <property type="component" value="Unassembled WGS sequence"/>
</dbReference>
<dbReference type="PANTHER" id="PTHR11991:SF0">
    <property type="entry name" value="TRANSLATIONALLY-CONTROLLED TUMOR PROTEIN"/>
    <property type="match status" value="1"/>
</dbReference>
<dbReference type="EMBL" id="CAJOBH010004971">
    <property type="protein sequence ID" value="CAF4009210.1"/>
    <property type="molecule type" value="Genomic_DNA"/>
</dbReference>
<dbReference type="AlphaFoldDB" id="A0A819PSW9"/>
<dbReference type="PRINTS" id="PR01653">
    <property type="entry name" value="TCTPROTEIN"/>
</dbReference>
<evidence type="ECO:0000313" key="4">
    <source>
        <dbReference type="EMBL" id="CAF3924225.1"/>
    </source>
</evidence>
<keyword evidence="9" id="KW-1185">Reference proteome</keyword>
<comment type="caution">
    <text evidence="6">The sequence shown here is derived from an EMBL/GenBank/DDBJ whole genome shotgun (WGS) entry which is preliminary data.</text>
</comment>
<dbReference type="SUPFAM" id="SSF51316">
    <property type="entry name" value="Mss4-like"/>
    <property type="match status" value="1"/>
</dbReference>
<evidence type="ECO:0000259" key="3">
    <source>
        <dbReference type="PROSITE" id="PS51797"/>
    </source>
</evidence>
<dbReference type="PROSITE" id="PS51797">
    <property type="entry name" value="TCTP_3"/>
    <property type="match status" value="1"/>
</dbReference>
<dbReference type="InterPro" id="IPR018105">
    <property type="entry name" value="Translational_control_tumour_p"/>
</dbReference>
<dbReference type="Proteomes" id="UP000676336">
    <property type="component" value="Unassembled WGS sequence"/>
</dbReference>
<dbReference type="EMBL" id="CAJOBJ010023717">
    <property type="protein sequence ID" value="CAF4231024.1"/>
    <property type="molecule type" value="Genomic_DNA"/>
</dbReference>
<dbReference type="PANTHER" id="PTHR11991">
    <property type="entry name" value="TRANSLATIONALLY CONTROLLED TUMOR PROTEIN-RELATED"/>
    <property type="match status" value="1"/>
</dbReference>
<dbReference type="InterPro" id="IPR034737">
    <property type="entry name" value="TCTP"/>
</dbReference>
<dbReference type="EMBL" id="CAJOBI010096493">
    <property type="protein sequence ID" value="CAF4567572.1"/>
    <property type="molecule type" value="Genomic_DNA"/>
</dbReference>
<dbReference type="GO" id="GO:0005509">
    <property type="term" value="F:calcium ion binding"/>
    <property type="evidence" value="ECO:0007669"/>
    <property type="project" value="TreeGrafter"/>
</dbReference>
<dbReference type="GO" id="GO:0005737">
    <property type="term" value="C:cytoplasm"/>
    <property type="evidence" value="ECO:0007669"/>
    <property type="project" value="TreeGrafter"/>
</dbReference>
<dbReference type="Gene3D" id="2.170.150.10">
    <property type="entry name" value="Metal Binding Protein, Guanine Nucleotide Exchange Factor, Chain A"/>
    <property type="match status" value="1"/>
</dbReference>
<dbReference type="Pfam" id="PF00838">
    <property type="entry name" value="TCTP"/>
    <property type="match status" value="1"/>
</dbReference>
<accession>A0A819PSW9</accession>
<evidence type="ECO:0000313" key="9">
    <source>
        <dbReference type="Proteomes" id="UP000663866"/>
    </source>
</evidence>
<dbReference type="EMBL" id="CAJOBF010001196">
    <property type="protein sequence ID" value="CAF3924225.1"/>
    <property type="molecule type" value="Genomic_DNA"/>
</dbReference>
<dbReference type="Proteomes" id="UP000663842">
    <property type="component" value="Unassembled WGS sequence"/>
</dbReference>
<gene>
    <name evidence="5" type="ORF">BYL167_LOCUS14126</name>
    <name evidence="7" type="ORF">GIL414_LOCUS22843</name>
    <name evidence="6" type="ORF">OVN521_LOCUS16023</name>
    <name evidence="8" type="ORF">SMN809_LOCUS37719</name>
    <name evidence="4" type="ORF">UXM345_LOCUS11811</name>
</gene>
<evidence type="ECO:0000313" key="6">
    <source>
        <dbReference type="EMBL" id="CAF4018007.1"/>
    </source>
</evidence>
<dbReference type="InterPro" id="IPR011323">
    <property type="entry name" value="Mss4/transl-control_tumour"/>
</dbReference>